<keyword evidence="2" id="KW-0732">Signal</keyword>
<gene>
    <name evidence="3" type="ORF">SAMN02745130_00896</name>
</gene>
<feature type="region of interest" description="Disordered" evidence="1">
    <location>
        <begin position="106"/>
        <end position="131"/>
    </location>
</feature>
<reference evidence="3 4" key="1">
    <citation type="submission" date="2017-02" db="EMBL/GenBank/DDBJ databases">
        <authorList>
            <person name="Peterson S.W."/>
        </authorList>
    </citation>
    <scope>NUCLEOTIDE SEQUENCE [LARGE SCALE GENOMIC DNA]</scope>
    <source>
        <strain evidence="3 4">ATCC 49788</strain>
    </source>
</reference>
<name>A0A1T4W316_9GAMM</name>
<dbReference type="OrthoDB" id="5639165at2"/>
<dbReference type="AlphaFoldDB" id="A0A1T4W316"/>
<dbReference type="EMBL" id="FUYB01000003">
    <property type="protein sequence ID" value="SKA71694.1"/>
    <property type="molecule type" value="Genomic_DNA"/>
</dbReference>
<evidence type="ECO:0000256" key="1">
    <source>
        <dbReference type="SAM" id="MobiDB-lite"/>
    </source>
</evidence>
<evidence type="ECO:0000313" key="3">
    <source>
        <dbReference type="EMBL" id="SKA71694.1"/>
    </source>
</evidence>
<accession>A0A1T4W316</accession>
<dbReference type="STRING" id="92487.SAMN02745130_00896"/>
<evidence type="ECO:0000313" key="4">
    <source>
        <dbReference type="Proteomes" id="UP000190460"/>
    </source>
</evidence>
<protein>
    <submittedName>
        <fullName evidence="3">Uncharacterized protein</fullName>
    </submittedName>
</protein>
<feature type="chain" id="PRO_5013160033" evidence="2">
    <location>
        <begin position="21"/>
        <end position="220"/>
    </location>
</feature>
<feature type="signal peptide" evidence="2">
    <location>
        <begin position="1"/>
        <end position="20"/>
    </location>
</feature>
<dbReference type="Proteomes" id="UP000190460">
    <property type="component" value="Unassembled WGS sequence"/>
</dbReference>
<dbReference type="RefSeq" id="WP_078921385.1">
    <property type="nucleotide sequence ID" value="NZ_FUYB01000003.1"/>
</dbReference>
<organism evidence="3 4">
    <name type="scientific">Thiothrix eikelboomii</name>
    <dbReference type="NCBI Taxonomy" id="92487"/>
    <lineage>
        <taxon>Bacteria</taxon>
        <taxon>Pseudomonadati</taxon>
        <taxon>Pseudomonadota</taxon>
        <taxon>Gammaproteobacteria</taxon>
        <taxon>Thiotrichales</taxon>
        <taxon>Thiotrichaceae</taxon>
        <taxon>Thiothrix</taxon>
    </lineage>
</organism>
<proteinExistence type="predicted"/>
<evidence type="ECO:0000256" key="2">
    <source>
        <dbReference type="SAM" id="SignalP"/>
    </source>
</evidence>
<dbReference type="PROSITE" id="PS51257">
    <property type="entry name" value="PROKAR_LIPOPROTEIN"/>
    <property type="match status" value="1"/>
</dbReference>
<sequence>MKAQLLLISLLLSGCELALAESYVNHPLPLGGQWNKGAELIIQNGTNLTVYIDHKKRGPFNGSYYKYHNGEHLISVDFTDAPGCCTGRIDMNGRIIQWSNNSQWTKDEFKPDPVVPPPSSSRTPPSKRTYHDDRIQLNGYRLDWCLHRGTQCGKPAADSWCAAIKGIYQWRSVQFTQAPDIGRIAPTYILGDKTLCQAPSCDGFASITCEPVPGVFIHDN</sequence>
<keyword evidence="4" id="KW-1185">Reference proteome</keyword>